<proteinExistence type="predicted"/>
<evidence type="ECO:0000256" key="1">
    <source>
        <dbReference type="SAM" id="Phobius"/>
    </source>
</evidence>
<sequence>MAEYMGELLLASATAAVINILLLFLRRAVADRPITGEPSLACVRSAEACGRPMRAGVPAEGKWPRGKKIRKWVSNAMMQNLTGTKRVSHVAGNLA</sequence>
<feature type="transmembrane region" description="Helical" evidence="1">
    <location>
        <begin position="6"/>
        <end position="25"/>
    </location>
</feature>
<gene>
    <name evidence="2" type="ORF">AGR2A_pa60021</name>
</gene>
<keyword evidence="1" id="KW-0472">Membrane</keyword>
<evidence type="ECO:0000313" key="3">
    <source>
        <dbReference type="Proteomes" id="UP000191933"/>
    </source>
</evidence>
<keyword evidence="1" id="KW-1133">Transmembrane helix</keyword>
<name>A0A9W5B734_9HYPH</name>
<dbReference type="Proteomes" id="UP000191933">
    <property type="component" value="Unassembled WGS sequence"/>
</dbReference>
<reference evidence="2 3" key="1">
    <citation type="submission" date="2016-01" db="EMBL/GenBank/DDBJ databases">
        <authorList>
            <person name="Regsiter A."/>
            <person name="william w."/>
        </authorList>
    </citation>
    <scope>NUCLEOTIDE SEQUENCE [LARGE SCALE GENOMIC DNA]</scope>
    <source>
        <strain evidence="2 3">CFBP 5494</strain>
    </source>
</reference>
<dbReference type="AlphaFoldDB" id="A0A9W5B734"/>
<comment type="caution">
    <text evidence="2">The sequence shown here is derived from an EMBL/GenBank/DDBJ whole genome shotgun (WGS) entry which is preliminary data.</text>
</comment>
<protein>
    <submittedName>
        <fullName evidence="2">Uncharacterized protein</fullName>
    </submittedName>
</protein>
<keyword evidence="3" id="KW-1185">Reference proteome</keyword>
<accession>A0A9W5B734</accession>
<dbReference type="EMBL" id="FBVY01000044">
    <property type="protein sequence ID" value="CUX02424.1"/>
    <property type="molecule type" value="Genomic_DNA"/>
</dbReference>
<keyword evidence="1" id="KW-0812">Transmembrane</keyword>
<evidence type="ECO:0000313" key="2">
    <source>
        <dbReference type="EMBL" id="CUX02424.1"/>
    </source>
</evidence>
<organism evidence="2 3">
    <name type="scientific">Agrobacterium genomosp. 2 str. CFBP 5494</name>
    <dbReference type="NCBI Taxonomy" id="1183436"/>
    <lineage>
        <taxon>Bacteria</taxon>
        <taxon>Pseudomonadati</taxon>
        <taxon>Pseudomonadota</taxon>
        <taxon>Alphaproteobacteria</taxon>
        <taxon>Hyphomicrobiales</taxon>
        <taxon>Rhizobiaceae</taxon>
        <taxon>Rhizobium/Agrobacterium group</taxon>
        <taxon>Agrobacterium</taxon>
        <taxon>Agrobacterium tumefaciens complex</taxon>
    </lineage>
</organism>